<dbReference type="InterPro" id="IPR058667">
    <property type="entry name" value="DUF6242_C"/>
</dbReference>
<dbReference type="SUPFAM" id="SSF110296">
    <property type="entry name" value="Oligoxyloglucan reducing end-specific cellobiohydrolase"/>
    <property type="match status" value="1"/>
</dbReference>
<feature type="signal peptide" evidence="1">
    <location>
        <begin position="1"/>
        <end position="24"/>
    </location>
</feature>
<dbReference type="Gene3D" id="2.60.40.2340">
    <property type="match status" value="1"/>
</dbReference>
<feature type="chain" id="PRO_5037088079" evidence="1">
    <location>
        <begin position="25"/>
        <end position="497"/>
    </location>
</feature>
<gene>
    <name evidence="4" type="ORF">K8U91_05200</name>
</gene>
<evidence type="ECO:0000256" key="1">
    <source>
        <dbReference type="SAM" id="SignalP"/>
    </source>
</evidence>
<evidence type="ECO:0000259" key="3">
    <source>
        <dbReference type="Pfam" id="PF25852"/>
    </source>
</evidence>
<feature type="domain" description="DUF6242" evidence="2">
    <location>
        <begin position="49"/>
        <end position="146"/>
    </location>
</feature>
<dbReference type="AlphaFoldDB" id="A0A921MQJ6"/>
<organism evidence="4 5">
    <name type="scientific">Barnesiella viscericola</name>
    <dbReference type="NCBI Taxonomy" id="397865"/>
    <lineage>
        <taxon>Bacteria</taxon>
        <taxon>Pseudomonadati</taxon>
        <taxon>Bacteroidota</taxon>
        <taxon>Bacteroidia</taxon>
        <taxon>Bacteroidales</taxon>
        <taxon>Barnesiellaceae</taxon>
        <taxon>Barnesiella</taxon>
    </lineage>
</organism>
<keyword evidence="1" id="KW-0732">Signal</keyword>
<sequence>MKTQKIYFFLCVAALILSGVSCNSSDDEQITYTLSESVRVSAFSLAANDSVLANLDTIFFTIDLNGGQIYNADSLPKGTDVSALIANISFDNVGRARILMDRGDPAKNDTIEYLASPTDSIDFTSKVSLIVTAQNGVTEKWYSVKVNVHQIDPDSLYWNTAFGVKPLPCGSGAAVAAQKTVRLNDWVYTFVESNSTYTVYTTTNPYGDEWTARELTLPFTPNVESVQATDDALYMLAQTGELYRSDDGVNWTATGQTFYSLVGTWQSRVLGIVDDNGVYKHDCYPRPDGFTPYPAPAGFPITGSSQMVTFVSNYDLNTPQSIMVGGRLADNSLTGATWGYDGEAWAQLDGSITPSEGVVLFPYFTFTTNAYWVTTQYTSWIAIGGRDANGVNNNVYVSINNGNTWSKAPESLAMPAYIEPRAFASVLVIERAAEAAQRASGLWKWLPVRTVPKAVTRANEEYKVPYIYLFGGENAEGTVYNQIWRGAIGRLSYPPIP</sequence>
<dbReference type="PROSITE" id="PS51257">
    <property type="entry name" value="PROKAR_LIPOPROTEIN"/>
    <property type="match status" value="1"/>
</dbReference>
<reference evidence="4" key="2">
    <citation type="submission" date="2021-09" db="EMBL/GenBank/DDBJ databases">
        <authorList>
            <person name="Gilroy R."/>
        </authorList>
    </citation>
    <scope>NUCLEOTIDE SEQUENCE</scope>
    <source>
        <strain evidence="4">CHK121-7720</strain>
    </source>
</reference>
<feature type="domain" description="DUF6242" evidence="3">
    <location>
        <begin position="152"/>
        <end position="493"/>
    </location>
</feature>
<proteinExistence type="predicted"/>
<dbReference type="Pfam" id="PF19755">
    <property type="entry name" value="DUF6242"/>
    <property type="match status" value="1"/>
</dbReference>
<comment type="caution">
    <text evidence="4">The sequence shown here is derived from an EMBL/GenBank/DDBJ whole genome shotgun (WGS) entry which is preliminary data.</text>
</comment>
<accession>A0A921MQJ6</accession>
<dbReference type="RefSeq" id="WP_273305890.1">
    <property type="nucleotide sequence ID" value="NZ_DYUD01000016.1"/>
</dbReference>
<name>A0A921MQJ6_9BACT</name>
<evidence type="ECO:0000259" key="2">
    <source>
        <dbReference type="Pfam" id="PF19755"/>
    </source>
</evidence>
<dbReference type="InterPro" id="IPR046209">
    <property type="entry name" value="DUF6242_N"/>
</dbReference>
<dbReference type="Proteomes" id="UP000757103">
    <property type="component" value="Unassembled WGS sequence"/>
</dbReference>
<dbReference type="EMBL" id="DYUD01000016">
    <property type="protein sequence ID" value="HJG88858.1"/>
    <property type="molecule type" value="Genomic_DNA"/>
</dbReference>
<evidence type="ECO:0000313" key="4">
    <source>
        <dbReference type="EMBL" id="HJG88858.1"/>
    </source>
</evidence>
<evidence type="ECO:0000313" key="5">
    <source>
        <dbReference type="Proteomes" id="UP000757103"/>
    </source>
</evidence>
<protein>
    <submittedName>
        <fullName evidence="4">DUF6242 domain-containing protein</fullName>
    </submittedName>
</protein>
<reference evidence="4" key="1">
    <citation type="journal article" date="2021" name="PeerJ">
        <title>Extensive microbial diversity within the chicken gut microbiome revealed by metagenomics and culture.</title>
        <authorList>
            <person name="Gilroy R."/>
            <person name="Ravi A."/>
            <person name="Getino M."/>
            <person name="Pursley I."/>
            <person name="Horton D.L."/>
            <person name="Alikhan N.F."/>
            <person name="Baker D."/>
            <person name="Gharbi K."/>
            <person name="Hall N."/>
            <person name="Watson M."/>
            <person name="Adriaenssens E.M."/>
            <person name="Foster-Nyarko E."/>
            <person name="Jarju S."/>
            <person name="Secka A."/>
            <person name="Antonio M."/>
            <person name="Oren A."/>
            <person name="Chaudhuri R.R."/>
            <person name="La Ragione R."/>
            <person name="Hildebrand F."/>
            <person name="Pallen M.J."/>
        </authorList>
    </citation>
    <scope>NUCLEOTIDE SEQUENCE</scope>
    <source>
        <strain evidence="4">CHK121-7720</strain>
    </source>
</reference>
<dbReference type="Pfam" id="PF25852">
    <property type="entry name" value="DUF6242_C"/>
    <property type="match status" value="1"/>
</dbReference>